<dbReference type="InterPro" id="IPR000014">
    <property type="entry name" value="PAS"/>
</dbReference>
<dbReference type="NCBIfam" id="TIGR00229">
    <property type="entry name" value="sensory_box"/>
    <property type="match status" value="3"/>
</dbReference>
<dbReference type="PANTHER" id="PTHR43304">
    <property type="entry name" value="PHYTOCHROME-LIKE PROTEIN CPH1"/>
    <property type="match status" value="1"/>
</dbReference>
<feature type="domain" description="PAC" evidence="19">
    <location>
        <begin position="503"/>
        <end position="555"/>
    </location>
</feature>
<evidence type="ECO:0000256" key="3">
    <source>
        <dbReference type="ARBA" id="ARBA00004496"/>
    </source>
</evidence>
<evidence type="ECO:0000259" key="17">
    <source>
        <dbReference type="PROSITE" id="PS50109"/>
    </source>
</evidence>
<dbReference type="PROSITE" id="PS50109">
    <property type="entry name" value="HIS_KIN"/>
    <property type="match status" value="1"/>
</dbReference>
<feature type="coiled-coil region" evidence="16">
    <location>
        <begin position="540"/>
        <end position="575"/>
    </location>
</feature>
<evidence type="ECO:0000256" key="1">
    <source>
        <dbReference type="ARBA" id="ARBA00000085"/>
    </source>
</evidence>
<evidence type="ECO:0000256" key="14">
    <source>
        <dbReference type="ARBA" id="ARBA00024827"/>
    </source>
</evidence>
<dbReference type="Proteomes" id="UP000263900">
    <property type="component" value="Chromosome"/>
</dbReference>
<dbReference type="SUPFAM" id="SSF55781">
    <property type="entry name" value="GAF domain-like"/>
    <property type="match status" value="1"/>
</dbReference>
<dbReference type="Gene3D" id="3.30.565.10">
    <property type="entry name" value="Histidine kinase-like ATPase, C-terminal domain"/>
    <property type="match status" value="1"/>
</dbReference>
<dbReference type="Gene3D" id="1.20.5.1930">
    <property type="match status" value="1"/>
</dbReference>
<dbReference type="Gene3D" id="3.30.450.40">
    <property type="match status" value="1"/>
</dbReference>
<dbReference type="InterPro" id="IPR001610">
    <property type="entry name" value="PAC"/>
</dbReference>
<dbReference type="Pfam" id="PF02518">
    <property type="entry name" value="HATPase_c"/>
    <property type="match status" value="1"/>
</dbReference>
<evidence type="ECO:0000256" key="7">
    <source>
        <dbReference type="ARBA" id="ARBA00022490"/>
    </source>
</evidence>
<evidence type="ECO:0000256" key="6">
    <source>
        <dbReference type="ARBA" id="ARBA00022485"/>
    </source>
</evidence>
<feature type="domain" description="PAS" evidence="18">
    <location>
        <begin position="131"/>
        <end position="182"/>
    </location>
</feature>
<dbReference type="RefSeq" id="WP_119052803.1">
    <property type="nucleotide sequence ID" value="NZ_CP032157.1"/>
</dbReference>
<keyword evidence="12" id="KW-0408">Iron</keyword>
<dbReference type="Pfam" id="PF13185">
    <property type="entry name" value="GAF_2"/>
    <property type="match status" value="1"/>
</dbReference>
<comment type="cofactor">
    <cofactor evidence="2">
        <name>[4Fe-4S] cluster</name>
        <dbReference type="ChEBI" id="CHEBI:49883"/>
    </cofactor>
</comment>
<evidence type="ECO:0000256" key="15">
    <source>
        <dbReference type="ARBA" id="ARBA00030800"/>
    </source>
</evidence>
<dbReference type="Pfam" id="PF13426">
    <property type="entry name" value="PAS_9"/>
    <property type="match status" value="1"/>
</dbReference>
<evidence type="ECO:0000259" key="19">
    <source>
        <dbReference type="PROSITE" id="PS50113"/>
    </source>
</evidence>
<evidence type="ECO:0000256" key="13">
    <source>
        <dbReference type="ARBA" id="ARBA00023014"/>
    </source>
</evidence>
<dbReference type="SMART" id="SM00086">
    <property type="entry name" value="PAC"/>
    <property type="match status" value="3"/>
</dbReference>
<name>A0A3B7MV78_9BACT</name>
<dbReference type="SMART" id="SM00091">
    <property type="entry name" value="PAS"/>
    <property type="match status" value="3"/>
</dbReference>
<evidence type="ECO:0000256" key="4">
    <source>
        <dbReference type="ARBA" id="ARBA00012438"/>
    </source>
</evidence>
<dbReference type="SUPFAM" id="SSF55785">
    <property type="entry name" value="PYP-like sensor domain (PAS domain)"/>
    <property type="match status" value="3"/>
</dbReference>
<evidence type="ECO:0000256" key="11">
    <source>
        <dbReference type="ARBA" id="ARBA00022777"/>
    </source>
</evidence>
<keyword evidence="9" id="KW-0808">Transferase</keyword>
<dbReference type="CDD" id="cd00130">
    <property type="entry name" value="PAS"/>
    <property type="match status" value="3"/>
</dbReference>
<proteinExistence type="predicted"/>
<comment type="subcellular location">
    <subcellularLocation>
        <location evidence="3">Cytoplasm</location>
    </subcellularLocation>
</comment>
<dbReference type="InterPro" id="IPR029016">
    <property type="entry name" value="GAF-like_dom_sf"/>
</dbReference>
<keyword evidence="21" id="KW-1185">Reference proteome</keyword>
<dbReference type="PROSITE" id="PS50113">
    <property type="entry name" value="PAC"/>
    <property type="match status" value="2"/>
</dbReference>
<dbReference type="Pfam" id="PF08447">
    <property type="entry name" value="PAS_3"/>
    <property type="match status" value="2"/>
</dbReference>
<evidence type="ECO:0000256" key="8">
    <source>
        <dbReference type="ARBA" id="ARBA00022553"/>
    </source>
</evidence>
<accession>A0A3B7MV78</accession>
<dbReference type="CDD" id="cd16917">
    <property type="entry name" value="HATPase_UhpB-NarQ-NarX-like"/>
    <property type="match status" value="1"/>
</dbReference>
<comment type="catalytic activity">
    <reaction evidence="1">
        <text>ATP + protein L-histidine = ADP + protein N-phospho-L-histidine.</text>
        <dbReference type="EC" id="2.7.13.3"/>
    </reaction>
</comment>
<reference evidence="20 21" key="1">
    <citation type="submission" date="2018-09" db="EMBL/GenBank/DDBJ databases">
        <title>Genome sequencing of strain 6GH32-13.</title>
        <authorList>
            <person name="Weon H.-Y."/>
            <person name="Heo J."/>
            <person name="Kwon S.-W."/>
        </authorList>
    </citation>
    <scope>NUCLEOTIDE SEQUENCE [LARGE SCALE GENOMIC DNA]</scope>
    <source>
        <strain evidence="20 21">5GH32-13</strain>
    </source>
</reference>
<organism evidence="20 21">
    <name type="scientific">Paraflavitalea soli</name>
    <dbReference type="NCBI Taxonomy" id="2315862"/>
    <lineage>
        <taxon>Bacteria</taxon>
        <taxon>Pseudomonadati</taxon>
        <taxon>Bacteroidota</taxon>
        <taxon>Chitinophagia</taxon>
        <taxon>Chitinophagales</taxon>
        <taxon>Chitinophagaceae</taxon>
        <taxon>Paraflavitalea</taxon>
    </lineage>
</organism>
<dbReference type="KEGG" id="pseg:D3H65_24355"/>
<evidence type="ECO:0000256" key="5">
    <source>
        <dbReference type="ARBA" id="ARBA00017322"/>
    </source>
</evidence>
<dbReference type="AlphaFoldDB" id="A0A3B7MV78"/>
<evidence type="ECO:0000256" key="2">
    <source>
        <dbReference type="ARBA" id="ARBA00001966"/>
    </source>
</evidence>
<keyword evidence="6" id="KW-0004">4Fe-4S</keyword>
<dbReference type="SMART" id="SM00065">
    <property type="entry name" value="GAF"/>
    <property type="match status" value="1"/>
</dbReference>
<dbReference type="InterPro" id="IPR000700">
    <property type="entry name" value="PAS-assoc_C"/>
</dbReference>
<dbReference type="SUPFAM" id="SSF55874">
    <property type="entry name" value="ATPase domain of HSP90 chaperone/DNA topoisomerase II/histidine kinase"/>
    <property type="match status" value="1"/>
</dbReference>
<keyword evidence="10" id="KW-0479">Metal-binding</keyword>
<dbReference type="GO" id="GO:0051539">
    <property type="term" value="F:4 iron, 4 sulfur cluster binding"/>
    <property type="evidence" value="ECO:0007669"/>
    <property type="project" value="UniProtKB-KW"/>
</dbReference>
<dbReference type="PRINTS" id="PR00344">
    <property type="entry name" value="BCTRLSENSOR"/>
</dbReference>
<dbReference type="InterPro" id="IPR035965">
    <property type="entry name" value="PAS-like_dom_sf"/>
</dbReference>
<keyword evidence="16" id="KW-0175">Coiled coil</keyword>
<dbReference type="OrthoDB" id="5522855at2"/>
<dbReference type="InterPro" id="IPR003018">
    <property type="entry name" value="GAF"/>
</dbReference>
<keyword evidence="11" id="KW-0418">Kinase</keyword>
<dbReference type="GO" id="GO:0005737">
    <property type="term" value="C:cytoplasm"/>
    <property type="evidence" value="ECO:0007669"/>
    <property type="project" value="UniProtKB-SubCell"/>
</dbReference>
<evidence type="ECO:0000256" key="10">
    <source>
        <dbReference type="ARBA" id="ARBA00022723"/>
    </source>
</evidence>
<gene>
    <name evidence="20" type="ORF">D3H65_24355</name>
</gene>
<evidence type="ECO:0000313" key="20">
    <source>
        <dbReference type="EMBL" id="AXY76926.1"/>
    </source>
</evidence>
<dbReference type="InterPro" id="IPR003594">
    <property type="entry name" value="HATPase_dom"/>
</dbReference>
<dbReference type="GO" id="GO:0000155">
    <property type="term" value="F:phosphorelay sensor kinase activity"/>
    <property type="evidence" value="ECO:0007669"/>
    <property type="project" value="InterPro"/>
</dbReference>
<dbReference type="Gene3D" id="3.30.450.20">
    <property type="entry name" value="PAS domain"/>
    <property type="match status" value="3"/>
</dbReference>
<evidence type="ECO:0000256" key="16">
    <source>
        <dbReference type="SAM" id="Coils"/>
    </source>
</evidence>
<sequence>MVTTGIPYGNYANMPAMVRISNEQHNLLCVNKSWSQYTGLAEEELLAEGWSAILHPDDLPETAEKYEEQLKLQLPFTIEYRLKNEAGGYRWVRDAGIPRFTAQGLFDGFILTTTDIHQHKLDNEENFMKAQAINNVSDVIISTDLQFRVTVFNKAAEIMYGIEAARILGRPIRDYIDHKYPDCTREEALQELYLKDSWQGLAYYERADGKVTYMHCSLVFIKDQEGRRIGIAGIHRDITSLREAEAARFRQEQLLLLEKQVLEMNALPGISLKTITDYFLEGIETFFPGMLCSVLTVDPEDGGLTHLSAPSISAEYTSMIRNIRPGPSVGSCGTAIYRKEPVITSDIYLDPLWDDYRYLADKFDLKACWSLPIINSRGEVLATIAAYHRVPKTPTQAELTVLERVSNLLRVIIENKNAEARIRASHERYLLVTRVTNDVVWDWDILNNDNIHWGDGFYTLFGYRPAYIRNSSGFWESCLHPDDRERVIKRLDLFITSNKSRTWEDEYRFKKANGTYALVHDRGFLIFDHEGKVNRMVGSMQDITEKRELEKQLLKQELEKQKQVAQAVVNAQEKERADIGKDLHDNVNQILTTAKLYLEMAKHEENESTTLINRCSDNIADAINEIRSISRSLVPASIGDLGLVVSIQDLVENVNSTRQLEMEFYHQGDVDATIDEKRKLMLFRIIQEQVNNVLKHAGAVRAFIGLTVDPGVINLTIQDNGKGFEPEKVKAKKGVGLSNIASRVQLFNGTINISTAPGKGCTLNINVPL</sequence>
<dbReference type="InterPro" id="IPR005467">
    <property type="entry name" value="His_kinase_dom"/>
</dbReference>
<evidence type="ECO:0000313" key="21">
    <source>
        <dbReference type="Proteomes" id="UP000263900"/>
    </source>
</evidence>
<dbReference type="EC" id="2.7.13.3" evidence="4"/>
<feature type="domain" description="PAC" evidence="19">
    <location>
        <begin position="198"/>
        <end position="250"/>
    </location>
</feature>
<protein>
    <recommendedName>
        <fullName evidence="5">Oxygen sensor histidine kinase NreB</fullName>
        <ecNumber evidence="4">2.7.13.3</ecNumber>
    </recommendedName>
    <alternativeName>
        <fullName evidence="15">Nitrogen regulation protein B</fullName>
    </alternativeName>
</protein>
<evidence type="ECO:0000256" key="9">
    <source>
        <dbReference type="ARBA" id="ARBA00022679"/>
    </source>
</evidence>
<keyword evidence="7" id="KW-0963">Cytoplasm</keyword>
<dbReference type="PROSITE" id="PS50112">
    <property type="entry name" value="PAS"/>
    <property type="match status" value="2"/>
</dbReference>
<dbReference type="InterPro" id="IPR036890">
    <property type="entry name" value="HATPase_C_sf"/>
</dbReference>
<evidence type="ECO:0000256" key="12">
    <source>
        <dbReference type="ARBA" id="ARBA00023004"/>
    </source>
</evidence>
<dbReference type="InterPro" id="IPR013655">
    <property type="entry name" value="PAS_fold_3"/>
</dbReference>
<dbReference type="Pfam" id="PF07730">
    <property type="entry name" value="HisKA_3"/>
    <property type="match status" value="1"/>
</dbReference>
<keyword evidence="8" id="KW-0597">Phosphoprotein</keyword>
<dbReference type="GO" id="GO:0046872">
    <property type="term" value="F:metal ion binding"/>
    <property type="evidence" value="ECO:0007669"/>
    <property type="project" value="UniProtKB-KW"/>
</dbReference>
<dbReference type="PANTHER" id="PTHR43304:SF1">
    <property type="entry name" value="PAC DOMAIN-CONTAINING PROTEIN"/>
    <property type="match status" value="1"/>
</dbReference>
<dbReference type="InterPro" id="IPR004358">
    <property type="entry name" value="Sig_transdc_His_kin-like_C"/>
</dbReference>
<feature type="domain" description="Histidine kinase" evidence="17">
    <location>
        <begin position="578"/>
        <end position="769"/>
    </location>
</feature>
<evidence type="ECO:0000259" key="18">
    <source>
        <dbReference type="PROSITE" id="PS50112"/>
    </source>
</evidence>
<dbReference type="EMBL" id="CP032157">
    <property type="protein sequence ID" value="AXY76926.1"/>
    <property type="molecule type" value="Genomic_DNA"/>
</dbReference>
<dbReference type="GO" id="GO:0016020">
    <property type="term" value="C:membrane"/>
    <property type="evidence" value="ECO:0007669"/>
    <property type="project" value="InterPro"/>
</dbReference>
<dbReference type="InterPro" id="IPR052162">
    <property type="entry name" value="Sensor_kinase/Photoreceptor"/>
</dbReference>
<comment type="function">
    <text evidence="14">Member of the two-component regulatory system NreB/NreC involved in the control of dissimilatory nitrate/nitrite reduction in response to oxygen. NreB functions as a direct oxygen sensor histidine kinase which is autophosphorylated, in the absence of oxygen, probably at the conserved histidine residue, and transfers its phosphate group probably to a conserved aspartate residue of NreC. NreB/NreC activates the expression of the nitrate (narGHJI) and nitrite (nir) reductase operons, as well as the putative nitrate transporter gene narT.</text>
</comment>
<feature type="domain" description="PAS" evidence="18">
    <location>
        <begin position="30"/>
        <end position="73"/>
    </location>
</feature>
<dbReference type="GO" id="GO:0046983">
    <property type="term" value="F:protein dimerization activity"/>
    <property type="evidence" value="ECO:0007669"/>
    <property type="project" value="InterPro"/>
</dbReference>
<dbReference type="InterPro" id="IPR011712">
    <property type="entry name" value="Sig_transdc_His_kin_sub3_dim/P"/>
</dbReference>
<keyword evidence="13" id="KW-0411">Iron-sulfur</keyword>